<dbReference type="VEuPathDB" id="FungiDB:PV06_09499"/>
<reference evidence="1 2" key="1">
    <citation type="submission" date="2015-01" db="EMBL/GenBank/DDBJ databases">
        <title>The Genome Sequence of Exophiala oligosperma CBS72588.</title>
        <authorList>
            <consortium name="The Broad Institute Genomics Platform"/>
            <person name="Cuomo C."/>
            <person name="de Hoog S."/>
            <person name="Gorbushina A."/>
            <person name="Stielow B."/>
            <person name="Teixiera M."/>
            <person name="Abouelleil A."/>
            <person name="Chapman S.B."/>
            <person name="Priest M."/>
            <person name="Young S.K."/>
            <person name="Wortman J."/>
            <person name="Nusbaum C."/>
            <person name="Birren B."/>
        </authorList>
    </citation>
    <scope>NUCLEOTIDE SEQUENCE [LARGE SCALE GENOMIC DNA]</scope>
    <source>
        <strain evidence="1 2">CBS 72588</strain>
    </source>
</reference>
<proteinExistence type="predicted"/>
<accession>A0A0D2D5W1</accession>
<dbReference type="AlphaFoldDB" id="A0A0D2D5W1"/>
<dbReference type="GeneID" id="27361573"/>
<sequence length="71" mass="7925">MVLHEVEQMDCAAISMQINKVTVGRQRKDDVYPHTGKDDLMVAEILRRLVGAAWEALCAREQPSTWALSAA</sequence>
<organism evidence="1 2">
    <name type="scientific">Exophiala oligosperma</name>
    <dbReference type="NCBI Taxonomy" id="215243"/>
    <lineage>
        <taxon>Eukaryota</taxon>
        <taxon>Fungi</taxon>
        <taxon>Dikarya</taxon>
        <taxon>Ascomycota</taxon>
        <taxon>Pezizomycotina</taxon>
        <taxon>Eurotiomycetes</taxon>
        <taxon>Chaetothyriomycetidae</taxon>
        <taxon>Chaetothyriales</taxon>
        <taxon>Herpotrichiellaceae</taxon>
        <taxon>Exophiala</taxon>
    </lineage>
</organism>
<dbReference type="EMBL" id="KN847341">
    <property type="protein sequence ID" value="KIW38543.1"/>
    <property type="molecule type" value="Genomic_DNA"/>
</dbReference>
<gene>
    <name evidence="1" type="ORF">PV06_09499</name>
</gene>
<name>A0A0D2D5W1_9EURO</name>
<protein>
    <submittedName>
        <fullName evidence="1">Uncharacterized protein</fullName>
    </submittedName>
</protein>
<evidence type="ECO:0000313" key="1">
    <source>
        <dbReference type="EMBL" id="KIW38543.1"/>
    </source>
</evidence>
<dbReference type="Proteomes" id="UP000053342">
    <property type="component" value="Unassembled WGS sequence"/>
</dbReference>
<evidence type="ECO:0000313" key="2">
    <source>
        <dbReference type="Proteomes" id="UP000053342"/>
    </source>
</evidence>
<dbReference type="HOGENOM" id="CLU_2740033_0_0_1"/>
<keyword evidence="2" id="KW-1185">Reference proteome</keyword>
<dbReference type="RefSeq" id="XP_016258759.1">
    <property type="nucleotide sequence ID" value="XM_016410952.1"/>
</dbReference>